<dbReference type="Proteomes" id="UP001156666">
    <property type="component" value="Unassembled WGS sequence"/>
</dbReference>
<evidence type="ECO:0000259" key="6">
    <source>
        <dbReference type="Pfam" id="PF14905"/>
    </source>
</evidence>
<dbReference type="PANTHER" id="PTHR40980:SF4">
    <property type="entry name" value="TONB-DEPENDENT RECEPTOR-LIKE BETA-BARREL DOMAIN-CONTAINING PROTEIN"/>
    <property type="match status" value="1"/>
</dbReference>
<feature type="chain" id="PRO_5041419706" evidence="5">
    <location>
        <begin position="20"/>
        <end position="806"/>
    </location>
</feature>
<keyword evidence="3" id="KW-0998">Cell outer membrane</keyword>
<dbReference type="AlphaFoldDB" id="A0AA37SPG3"/>
<sequence>MKNYFLLLFSILISLQVNAQQATIKGSIVDSENKAQEFANVLLLNPADSSLIKGVVSNFDGNYEFEKVAYGDYLVSTSLIGFNDAYSPIIKVNAPVVTVASLTLTEGVALSEVMVTAKKPFIEMKADRIVVNVENSSINSGNSALEVLQKSPGVTVDKDNNISLRGKQGVLVMINGKNQYMSGDELSRLLESMPADNIKNIEIITNPSAKYDAEGNSGIINIVMRKNENYGYNGSVNVGARQGQKFTYNGGLDLNYRSAKMNIYGSGSFYDWSGFQDIHLVREIPYEGKSTTFDQVSNMNFSGISTNVKLGMDYYLTDNTTLGVLYKLNNGGSLWTNDNMTSISGGNAPDFSSLMVDTDQDSYRGQNSFNFNVAHNFDDKGTKVTFDVDYSQYDGGSDNIYINNYLNDAGNSVRDQYSLKNDQRTDISIFASRLDFTKTLAKEYQLELGAKYSMVRTDNDTKFSAFENQEWVNQVDRTNNFIYDESVIAAYANIAKSFGKVNVQAGLRMEHTNSNGNSITLDQSVPRTYTDLFPSVSLSHKLGEKHDLSYSYSKRLNRPNYQALNPFVEYLDDYTFEKGNPFLNPQYSDAIGVNYGYGGFLFVSANYSYTKDAITEVIEQNSELSQTFQTNVNLDNYNSGSLTVSSGIPWKEFGMTRINLTSFYNGFKSVIPSGTLNNQSLGYNIYLGNEFNLPLDITMELNANYQSGLTYGLFEISPQYGIDMGFSKDVLKGKGSIKIGLDDIFYTRQNKVQIRQDDIILNIDQMRDSRRVKASFKYNFGSEKVKGARRRTTATEDESSRISNDN</sequence>
<organism evidence="7 8">
    <name type="scientific">Portibacter lacus</name>
    <dbReference type="NCBI Taxonomy" id="1099794"/>
    <lineage>
        <taxon>Bacteria</taxon>
        <taxon>Pseudomonadati</taxon>
        <taxon>Bacteroidota</taxon>
        <taxon>Saprospiria</taxon>
        <taxon>Saprospirales</taxon>
        <taxon>Haliscomenobacteraceae</taxon>
        <taxon>Portibacter</taxon>
    </lineage>
</organism>
<dbReference type="EMBL" id="BSOH01000005">
    <property type="protein sequence ID" value="GLR16446.1"/>
    <property type="molecule type" value="Genomic_DNA"/>
</dbReference>
<feature type="domain" description="Outer membrane protein beta-barrel" evidence="6">
    <location>
        <begin position="375"/>
        <end position="778"/>
    </location>
</feature>
<dbReference type="InterPro" id="IPR041700">
    <property type="entry name" value="OMP_b-brl_3"/>
</dbReference>
<evidence type="ECO:0000256" key="2">
    <source>
        <dbReference type="ARBA" id="ARBA00023136"/>
    </source>
</evidence>
<dbReference type="Pfam" id="PF14905">
    <property type="entry name" value="OMP_b-brl_3"/>
    <property type="match status" value="1"/>
</dbReference>
<comment type="subcellular location">
    <subcellularLocation>
        <location evidence="1">Cell outer membrane</location>
    </subcellularLocation>
</comment>
<dbReference type="GO" id="GO:0009279">
    <property type="term" value="C:cell outer membrane"/>
    <property type="evidence" value="ECO:0007669"/>
    <property type="project" value="UniProtKB-SubCell"/>
</dbReference>
<reference evidence="7" key="2">
    <citation type="submission" date="2023-01" db="EMBL/GenBank/DDBJ databases">
        <title>Draft genome sequence of Portibacter lacus strain NBRC 108769.</title>
        <authorList>
            <person name="Sun Q."/>
            <person name="Mori K."/>
        </authorList>
    </citation>
    <scope>NUCLEOTIDE SEQUENCE</scope>
    <source>
        <strain evidence="7">NBRC 108769</strain>
    </source>
</reference>
<dbReference type="Gene3D" id="2.170.130.10">
    <property type="entry name" value="TonB-dependent receptor, plug domain"/>
    <property type="match status" value="1"/>
</dbReference>
<proteinExistence type="predicted"/>
<dbReference type="Gene3D" id="2.40.170.20">
    <property type="entry name" value="TonB-dependent receptor, beta-barrel domain"/>
    <property type="match status" value="1"/>
</dbReference>
<keyword evidence="2" id="KW-0472">Membrane</keyword>
<reference evidence="7" key="1">
    <citation type="journal article" date="2014" name="Int. J. Syst. Evol. Microbiol.">
        <title>Complete genome sequence of Corynebacterium casei LMG S-19264T (=DSM 44701T), isolated from a smear-ripened cheese.</title>
        <authorList>
            <consortium name="US DOE Joint Genome Institute (JGI-PGF)"/>
            <person name="Walter F."/>
            <person name="Albersmeier A."/>
            <person name="Kalinowski J."/>
            <person name="Ruckert C."/>
        </authorList>
    </citation>
    <scope>NUCLEOTIDE SEQUENCE</scope>
    <source>
        <strain evidence="7">NBRC 108769</strain>
    </source>
</reference>
<feature type="region of interest" description="Disordered" evidence="4">
    <location>
        <begin position="787"/>
        <end position="806"/>
    </location>
</feature>
<dbReference type="InterPro" id="IPR008969">
    <property type="entry name" value="CarboxyPept-like_regulatory"/>
</dbReference>
<evidence type="ECO:0000313" key="7">
    <source>
        <dbReference type="EMBL" id="GLR16446.1"/>
    </source>
</evidence>
<dbReference type="RefSeq" id="WP_235293250.1">
    <property type="nucleotide sequence ID" value="NZ_BSOH01000005.1"/>
</dbReference>
<evidence type="ECO:0000256" key="3">
    <source>
        <dbReference type="ARBA" id="ARBA00023237"/>
    </source>
</evidence>
<comment type="caution">
    <text evidence="7">The sequence shown here is derived from an EMBL/GenBank/DDBJ whole genome shotgun (WGS) entry which is preliminary data.</text>
</comment>
<dbReference type="InterPro" id="IPR037066">
    <property type="entry name" value="Plug_dom_sf"/>
</dbReference>
<dbReference type="InterPro" id="IPR036942">
    <property type="entry name" value="Beta-barrel_TonB_sf"/>
</dbReference>
<dbReference type="Pfam" id="PF13620">
    <property type="entry name" value="CarboxypepD_reg"/>
    <property type="match status" value="1"/>
</dbReference>
<gene>
    <name evidence="7" type="ORF">GCM10007940_10610</name>
</gene>
<keyword evidence="7" id="KW-0675">Receptor</keyword>
<keyword evidence="5" id="KW-0732">Signal</keyword>
<accession>A0AA37SPG3</accession>
<evidence type="ECO:0000256" key="1">
    <source>
        <dbReference type="ARBA" id="ARBA00004442"/>
    </source>
</evidence>
<name>A0AA37SPG3_9BACT</name>
<dbReference type="PANTHER" id="PTHR40980">
    <property type="entry name" value="PLUG DOMAIN-CONTAINING PROTEIN"/>
    <property type="match status" value="1"/>
</dbReference>
<keyword evidence="8" id="KW-1185">Reference proteome</keyword>
<evidence type="ECO:0000313" key="8">
    <source>
        <dbReference type="Proteomes" id="UP001156666"/>
    </source>
</evidence>
<evidence type="ECO:0000256" key="5">
    <source>
        <dbReference type="SAM" id="SignalP"/>
    </source>
</evidence>
<evidence type="ECO:0000256" key="4">
    <source>
        <dbReference type="SAM" id="MobiDB-lite"/>
    </source>
</evidence>
<feature type="signal peptide" evidence="5">
    <location>
        <begin position="1"/>
        <end position="19"/>
    </location>
</feature>
<dbReference type="SUPFAM" id="SSF56935">
    <property type="entry name" value="Porins"/>
    <property type="match status" value="1"/>
</dbReference>
<protein>
    <submittedName>
        <fullName evidence="7">TonB-dependent receptor</fullName>
    </submittedName>
</protein>
<dbReference type="SUPFAM" id="SSF49464">
    <property type="entry name" value="Carboxypeptidase regulatory domain-like"/>
    <property type="match status" value="1"/>
</dbReference>